<feature type="domain" description="MYND-type" evidence="5">
    <location>
        <begin position="81"/>
        <end position="119"/>
    </location>
</feature>
<dbReference type="GO" id="GO:0005634">
    <property type="term" value="C:nucleus"/>
    <property type="evidence" value="ECO:0007669"/>
    <property type="project" value="TreeGrafter"/>
</dbReference>
<dbReference type="PROSITE" id="PS01360">
    <property type="entry name" value="ZF_MYND_1"/>
    <property type="match status" value="1"/>
</dbReference>
<name>A0A9P7J7W8_9AGAM</name>
<dbReference type="AlphaFoldDB" id="A0A9P7J7W8"/>
<dbReference type="PANTHER" id="PTHR10237:SF14">
    <property type="entry name" value="MYND-TYPE DOMAIN-CONTAINING PROTEIN"/>
    <property type="match status" value="1"/>
</dbReference>
<dbReference type="PANTHER" id="PTHR10237">
    <property type="entry name" value="DEFORMED EPIDERMAL AUTOREGULATORY FACTOR 1 HOMOLOG SUPPRESSIN"/>
    <property type="match status" value="1"/>
</dbReference>
<evidence type="ECO:0000256" key="3">
    <source>
        <dbReference type="ARBA" id="ARBA00022833"/>
    </source>
</evidence>
<keyword evidence="2 4" id="KW-0863">Zinc-finger</keyword>
<keyword evidence="7" id="KW-1185">Reference proteome</keyword>
<dbReference type="GeneID" id="64638067"/>
<keyword evidence="1" id="KW-0479">Metal-binding</keyword>
<organism evidence="6 7">
    <name type="scientific">Suillus subaureus</name>
    <dbReference type="NCBI Taxonomy" id="48587"/>
    <lineage>
        <taxon>Eukaryota</taxon>
        <taxon>Fungi</taxon>
        <taxon>Dikarya</taxon>
        <taxon>Basidiomycota</taxon>
        <taxon>Agaricomycotina</taxon>
        <taxon>Agaricomycetes</taxon>
        <taxon>Agaricomycetidae</taxon>
        <taxon>Boletales</taxon>
        <taxon>Suillineae</taxon>
        <taxon>Suillaceae</taxon>
        <taxon>Suillus</taxon>
    </lineage>
</organism>
<dbReference type="SUPFAM" id="SSF144232">
    <property type="entry name" value="HIT/MYND zinc finger-like"/>
    <property type="match status" value="1"/>
</dbReference>
<proteinExistence type="predicted"/>
<evidence type="ECO:0000313" key="6">
    <source>
        <dbReference type="EMBL" id="KAG1807003.1"/>
    </source>
</evidence>
<gene>
    <name evidence="6" type="ORF">BJ212DRAFT_777652</name>
</gene>
<sequence length="360" mass="40396">MSKTGRERRLEPEEVWAINDVPETRVCNENTSTDSGDSSAAPKVVHVVHVSNPERRDNLFRATAVSSEFLKANQKYFGVQCTQCQTKLEKLLKCAKCKSVWYCSKECQKKNWSKHKPTCHEDERSSGLIKLVQMITINPVIIGYLKVGIIFVCGLLDNPRIGFDTPFLARVEIAIEPSDVLDFAGLYFNDRAVGEKLQGMVQFNAITPWKSPSMQAPLTPKRLNLWREARARCNAEGFTKDPVGLIGFVGCRSAYDTGNSMTTELHIPAIALAIARKREPFVGVSAVTGTQIKQPMSAVACLEFVNLHIRADKQNQLHLRTEMTEQDKEAIRAAGCNEDALPARILKEKMRREHLYANFV</sequence>
<dbReference type="Proteomes" id="UP000807769">
    <property type="component" value="Unassembled WGS sequence"/>
</dbReference>
<accession>A0A9P7J7W8</accession>
<reference evidence="6" key="1">
    <citation type="journal article" date="2020" name="New Phytol.">
        <title>Comparative genomics reveals dynamic genome evolution in host specialist ectomycorrhizal fungi.</title>
        <authorList>
            <person name="Lofgren L.A."/>
            <person name="Nguyen N.H."/>
            <person name="Vilgalys R."/>
            <person name="Ruytinx J."/>
            <person name="Liao H.L."/>
            <person name="Branco S."/>
            <person name="Kuo A."/>
            <person name="LaButti K."/>
            <person name="Lipzen A."/>
            <person name="Andreopoulos W."/>
            <person name="Pangilinan J."/>
            <person name="Riley R."/>
            <person name="Hundley H."/>
            <person name="Na H."/>
            <person name="Barry K."/>
            <person name="Grigoriev I.V."/>
            <person name="Stajich J.E."/>
            <person name="Kennedy P.G."/>
        </authorList>
    </citation>
    <scope>NUCLEOTIDE SEQUENCE</scope>
    <source>
        <strain evidence="6">MN1</strain>
    </source>
</reference>
<evidence type="ECO:0000256" key="2">
    <source>
        <dbReference type="ARBA" id="ARBA00022771"/>
    </source>
</evidence>
<dbReference type="Pfam" id="PF01753">
    <property type="entry name" value="zf-MYND"/>
    <property type="match status" value="1"/>
</dbReference>
<keyword evidence="3" id="KW-0862">Zinc</keyword>
<dbReference type="GO" id="GO:0008270">
    <property type="term" value="F:zinc ion binding"/>
    <property type="evidence" value="ECO:0007669"/>
    <property type="project" value="UniProtKB-KW"/>
</dbReference>
<dbReference type="OrthoDB" id="341421at2759"/>
<dbReference type="GO" id="GO:0000981">
    <property type="term" value="F:DNA-binding transcription factor activity, RNA polymerase II-specific"/>
    <property type="evidence" value="ECO:0007669"/>
    <property type="project" value="TreeGrafter"/>
</dbReference>
<evidence type="ECO:0000259" key="5">
    <source>
        <dbReference type="PROSITE" id="PS50865"/>
    </source>
</evidence>
<dbReference type="InterPro" id="IPR002893">
    <property type="entry name" value="Znf_MYND"/>
</dbReference>
<dbReference type="PROSITE" id="PS50865">
    <property type="entry name" value="ZF_MYND_2"/>
    <property type="match status" value="1"/>
</dbReference>
<evidence type="ECO:0000256" key="1">
    <source>
        <dbReference type="ARBA" id="ARBA00022723"/>
    </source>
</evidence>
<dbReference type="Gene3D" id="6.10.140.2220">
    <property type="match status" value="1"/>
</dbReference>
<dbReference type="RefSeq" id="XP_041187769.1">
    <property type="nucleotide sequence ID" value="XM_041344051.1"/>
</dbReference>
<protein>
    <recommendedName>
        <fullName evidence="5">MYND-type domain-containing protein</fullName>
    </recommendedName>
</protein>
<comment type="caution">
    <text evidence="6">The sequence shown here is derived from an EMBL/GenBank/DDBJ whole genome shotgun (WGS) entry which is preliminary data.</text>
</comment>
<evidence type="ECO:0000313" key="7">
    <source>
        <dbReference type="Proteomes" id="UP000807769"/>
    </source>
</evidence>
<evidence type="ECO:0000256" key="4">
    <source>
        <dbReference type="PROSITE-ProRule" id="PRU00134"/>
    </source>
</evidence>
<dbReference type="Pfam" id="PF26632">
    <property type="entry name" value="DUF8205"/>
    <property type="match status" value="1"/>
</dbReference>
<dbReference type="EMBL" id="JABBWG010000046">
    <property type="protein sequence ID" value="KAG1807003.1"/>
    <property type="molecule type" value="Genomic_DNA"/>
</dbReference>
<dbReference type="InterPro" id="IPR024119">
    <property type="entry name" value="TF_DEAF-1"/>
</dbReference>
<dbReference type="InterPro" id="IPR058518">
    <property type="entry name" value="DUF8205"/>
</dbReference>